<feature type="transmembrane region" description="Helical" evidence="2">
    <location>
        <begin position="21"/>
        <end position="46"/>
    </location>
</feature>
<evidence type="ECO:0000256" key="2">
    <source>
        <dbReference type="SAM" id="Phobius"/>
    </source>
</evidence>
<evidence type="ECO:0000259" key="3">
    <source>
        <dbReference type="PROSITE" id="PS51201"/>
    </source>
</evidence>
<dbReference type="PANTHER" id="PTHR43833">
    <property type="entry name" value="POTASSIUM CHANNEL PROTEIN 2-RELATED-RELATED"/>
    <property type="match status" value="1"/>
</dbReference>
<accession>A0A840V0T4</accession>
<evidence type="ECO:0000256" key="1">
    <source>
        <dbReference type="ARBA" id="ARBA00004651"/>
    </source>
</evidence>
<dbReference type="InterPro" id="IPR036721">
    <property type="entry name" value="RCK_C_sf"/>
</dbReference>
<dbReference type="InterPro" id="IPR050721">
    <property type="entry name" value="Trk_Ktr_HKT_K-transport"/>
</dbReference>
<dbReference type="PRINTS" id="PR00169">
    <property type="entry name" value="KCHANNEL"/>
</dbReference>
<dbReference type="Gene3D" id="1.10.287.70">
    <property type="match status" value="1"/>
</dbReference>
<dbReference type="GO" id="GO:0006813">
    <property type="term" value="P:potassium ion transport"/>
    <property type="evidence" value="ECO:0007669"/>
    <property type="project" value="InterPro"/>
</dbReference>
<dbReference type="EMBL" id="JACHEO010000004">
    <property type="protein sequence ID" value="MBB5347430.1"/>
    <property type="molecule type" value="Genomic_DNA"/>
</dbReference>
<dbReference type="InterPro" id="IPR006037">
    <property type="entry name" value="RCK_C"/>
</dbReference>
<evidence type="ECO:0000259" key="4">
    <source>
        <dbReference type="PROSITE" id="PS51202"/>
    </source>
</evidence>
<keyword evidence="2" id="KW-0812">Transmembrane</keyword>
<dbReference type="RefSeq" id="WP_183349197.1">
    <property type="nucleotide sequence ID" value="NZ_JACHEO010000004.1"/>
</dbReference>
<dbReference type="GO" id="GO:0008324">
    <property type="term" value="F:monoatomic cation transmembrane transporter activity"/>
    <property type="evidence" value="ECO:0007669"/>
    <property type="project" value="InterPro"/>
</dbReference>
<sequence>MKYLPSQIIYLMQNRRTRRNIRTLFEFLFLLGLFIVAYSLLFHVIMNIEGRYYSIITGFYWTLTVMSTLGFGDITFESDIGKIFSIIVLLSGIVFLLIMLPFTFIQFFYAPWLEAQSKSRAPRQLPENFANHVIITGYDPITIALIGRLRQYGHDYVILIPEVQQALDLVDQGLQVLVGELDDPDTYLRARVNEAALVVAVNDDMKNTSITFIVRSIAPNVPIAANADLDDSIDILALAGCSHVFQFMNMLGQSLARRTLGRRTLANITYRYEDLVIAAAPAMRTRLVGRTIRELSLRQKLGVNVVGLWNRGQFSLPRPETRIESSTVLVFAGSEEQLAAYDNYVEETHPVNAPVLILGGGRVGKAAAIALQEEGIAYRIIDKNPRIIEGVDNTIVGSAADHGVLGRAGIADAPSVFITTHSDEMNIYLTIYCRRLRPDIQIICRSNLDRNINILHAAGADLVMSHASMAANTIINLLSPGKVLMLTEGLNIFRHKVHLHLVGKTLIDSGIRENTGCSVIAVRRQERMLINPDPNEPLQTDDEMIMIGTAESEKTFTTMYPEKS</sequence>
<keyword evidence="2" id="KW-1133">Transmembrane helix</keyword>
<dbReference type="PANTHER" id="PTHR43833:SF9">
    <property type="entry name" value="POTASSIUM CHANNEL PROTEIN YUGO-RELATED"/>
    <property type="match status" value="1"/>
</dbReference>
<keyword evidence="6" id="KW-1185">Reference proteome</keyword>
<dbReference type="PROSITE" id="PS51202">
    <property type="entry name" value="RCK_C"/>
    <property type="match status" value="2"/>
</dbReference>
<gene>
    <name evidence="5" type="ORF">HNQ81_001146</name>
</gene>
<dbReference type="InterPro" id="IPR013099">
    <property type="entry name" value="K_chnl_dom"/>
</dbReference>
<keyword evidence="2" id="KW-0472">Membrane</keyword>
<protein>
    <submittedName>
        <fullName evidence="5">Trk K+ transport system NAD-binding subunit</fullName>
    </submittedName>
</protein>
<feature type="domain" description="RCK C-terminal" evidence="4">
    <location>
        <begin position="263"/>
        <end position="347"/>
    </location>
</feature>
<comment type="caution">
    <text evidence="5">The sequence shown here is derived from an EMBL/GenBank/DDBJ whole genome shotgun (WGS) entry which is preliminary data.</text>
</comment>
<dbReference type="Pfam" id="PF07885">
    <property type="entry name" value="Ion_trans_2"/>
    <property type="match status" value="1"/>
</dbReference>
<dbReference type="InterPro" id="IPR003148">
    <property type="entry name" value="RCK_N"/>
</dbReference>
<proteinExistence type="predicted"/>
<reference evidence="5 6" key="1">
    <citation type="submission" date="2020-08" db="EMBL/GenBank/DDBJ databases">
        <title>Genomic Encyclopedia of Type Strains, Phase IV (KMG-IV): sequencing the most valuable type-strain genomes for metagenomic binning, comparative biology and taxonomic classification.</title>
        <authorList>
            <person name="Goeker M."/>
        </authorList>
    </citation>
    <scope>NUCLEOTIDE SEQUENCE [LARGE SCALE GENOMIC DNA]</scope>
    <source>
        <strain evidence="5 6">DSM 28570</strain>
    </source>
</reference>
<dbReference type="Gene3D" id="3.40.50.720">
    <property type="entry name" value="NAD(P)-binding Rossmann-like Domain"/>
    <property type="match status" value="2"/>
</dbReference>
<evidence type="ECO:0000313" key="5">
    <source>
        <dbReference type="EMBL" id="MBB5347430.1"/>
    </source>
</evidence>
<dbReference type="Pfam" id="PF02080">
    <property type="entry name" value="TrkA_C"/>
    <property type="match status" value="2"/>
</dbReference>
<organism evidence="5 6">
    <name type="scientific">Desulfoprunum benzoelyticum</name>
    <dbReference type="NCBI Taxonomy" id="1506996"/>
    <lineage>
        <taxon>Bacteria</taxon>
        <taxon>Pseudomonadati</taxon>
        <taxon>Thermodesulfobacteriota</taxon>
        <taxon>Desulfobulbia</taxon>
        <taxon>Desulfobulbales</taxon>
        <taxon>Desulfobulbaceae</taxon>
        <taxon>Desulfoprunum</taxon>
    </lineage>
</organism>
<dbReference type="Proteomes" id="UP000539642">
    <property type="component" value="Unassembled WGS sequence"/>
</dbReference>
<comment type="subcellular location">
    <subcellularLocation>
        <location evidence="1">Cell membrane</location>
        <topology evidence="1">Multi-pass membrane protein</topology>
    </subcellularLocation>
</comment>
<dbReference type="SUPFAM" id="SSF116726">
    <property type="entry name" value="TrkA C-terminal domain-like"/>
    <property type="match status" value="2"/>
</dbReference>
<dbReference type="Gene3D" id="3.30.70.1450">
    <property type="entry name" value="Regulator of K+ conductance, C-terminal domain"/>
    <property type="match status" value="2"/>
</dbReference>
<dbReference type="Pfam" id="PF02254">
    <property type="entry name" value="TrkA_N"/>
    <property type="match status" value="2"/>
</dbReference>
<dbReference type="SUPFAM" id="SSF81324">
    <property type="entry name" value="Voltage-gated potassium channels"/>
    <property type="match status" value="1"/>
</dbReference>
<feature type="domain" description="RCK C-terminal" evidence="4">
    <location>
        <begin position="479"/>
        <end position="562"/>
    </location>
</feature>
<dbReference type="GO" id="GO:0005886">
    <property type="term" value="C:plasma membrane"/>
    <property type="evidence" value="ECO:0007669"/>
    <property type="project" value="UniProtKB-SubCell"/>
</dbReference>
<feature type="domain" description="RCK N-terminal" evidence="3">
    <location>
        <begin position="352"/>
        <end position="465"/>
    </location>
</feature>
<dbReference type="SUPFAM" id="SSF51735">
    <property type="entry name" value="NAD(P)-binding Rossmann-fold domains"/>
    <property type="match status" value="2"/>
</dbReference>
<dbReference type="PROSITE" id="PS51201">
    <property type="entry name" value="RCK_N"/>
    <property type="match status" value="1"/>
</dbReference>
<name>A0A840V0T4_9BACT</name>
<feature type="transmembrane region" description="Helical" evidence="2">
    <location>
        <begin position="83"/>
        <end position="109"/>
    </location>
</feature>
<dbReference type="InterPro" id="IPR036291">
    <property type="entry name" value="NAD(P)-bd_dom_sf"/>
</dbReference>
<feature type="transmembrane region" description="Helical" evidence="2">
    <location>
        <begin position="52"/>
        <end position="71"/>
    </location>
</feature>
<evidence type="ECO:0000313" key="6">
    <source>
        <dbReference type="Proteomes" id="UP000539642"/>
    </source>
</evidence>
<dbReference type="AlphaFoldDB" id="A0A840V0T4"/>